<feature type="region of interest" description="Disordered" evidence="1">
    <location>
        <begin position="121"/>
        <end position="141"/>
    </location>
</feature>
<organism evidence="3">
    <name type="scientific">Micromonas pusilla (strain CCMP1545)</name>
    <name type="common">Picoplanktonic green alga</name>
    <dbReference type="NCBI Taxonomy" id="564608"/>
    <lineage>
        <taxon>Eukaryota</taxon>
        <taxon>Viridiplantae</taxon>
        <taxon>Chlorophyta</taxon>
        <taxon>Mamiellophyceae</taxon>
        <taxon>Mamiellales</taxon>
        <taxon>Mamiellaceae</taxon>
        <taxon>Micromonas</taxon>
    </lineage>
</organism>
<dbReference type="GeneID" id="9687253"/>
<accession>C1N1G8</accession>
<sequence>MSVVDTTQVRRRFNPEHGVSYSRAKGRPALDSDFMEVRKRRLKKRVDAILPGDRGEDVDFFEVVGEGVRARMLGISKAPITLDDLEEQIAIDSVETWATIQKFRADEAAREHNEALKLEAEVRSPSRWSPYDRVGGVNADP</sequence>
<evidence type="ECO:0000313" key="2">
    <source>
        <dbReference type="EMBL" id="EEH54444.1"/>
    </source>
</evidence>
<dbReference type="RefSeq" id="XP_003061814.1">
    <property type="nucleotide sequence ID" value="XM_003061768.1"/>
</dbReference>
<proteinExistence type="predicted"/>
<dbReference type="Proteomes" id="UP000001876">
    <property type="component" value="Unassembled WGS sequence"/>
</dbReference>
<reference evidence="2 3" key="1">
    <citation type="journal article" date="2009" name="Science">
        <title>Green evolution and dynamic adaptations revealed by genomes of the marine picoeukaryotes Micromonas.</title>
        <authorList>
            <person name="Worden A.Z."/>
            <person name="Lee J.H."/>
            <person name="Mock T."/>
            <person name="Rouze P."/>
            <person name="Simmons M.P."/>
            <person name="Aerts A.L."/>
            <person name="Allen A.E."/>
            <person name="Cuvelier M.L."/>
            <person name="Derelle E."/>
            <person name="Everett M.V."/>
            <person name="Foulon E."/>
            <person name="Grimwood J."/>
            <person name="Gundlach H."/>
            <person name="Henrissat B."/>
            <person name="Napoli C."/>
            <person name="McDonald S.M."/>
            <person name="Parker M.S."/>
            <person name="Rombauts S."/>
            <person name="Salamov A."/>
            <person name="Von Dassow P."/>
            <person name="Badger J.H."/>
            <person name="Coutinho P.M."/>
            <person name="Demir E."/>
            <person name="Dubchak I."/>
            <person name="Gentemann C."/>
            <person name="Eikrem W."/>
            <person name="Gready J.E."/>
            <person name="John U."/>
            <person name="Lanier W."/>
            <person name="Lindquist E.A."/>
            <person name="Lucas S."/>
            <person name="Mayer K.F."/>
            <person name="Moreau H."/>
            <person name="Not F."/>
            <person name="Otillar R."/>
            <person name="Panaud O."/>
            <person name="Pangilinan J."/>
            <person name="Paulsen I."/>
            <person name="Piegu B."/>
            <person name="Poliakov A."/>
            <person name="Robbens S."/>
            <person name="Schmutz J."/>
            <person name="Toulza E."/>
            <person name="Wyss T."/>
            <person name="Zelensky A."/>
            <person name="Zhou K."/>
            <person name="Armbrust E.V."/>
            <person name="Bhattacharya D."/>
            <person name="Goodenough U.W."/>
            <person name="Van de Peer Y."/>
            <person name="Grigoriev I.V."/>
        </authorList>
    </citation>
    <scope>NUCLEOTIDE SEQUENCE [LARGE SCALE GENOMIC DNA]</scope>
    <source>
        <strain evidence="2 3">CCMP1545</strain>
    </source>
</reference>
<dbReference type="AlphaFoldDB" id="C1N1G8"/>
<gene>
    <name evidence="2" type="ORF">MICPUCDRAFT_51397</name>
</gene>
<dbReference type="KEGG" id="mpp:MICPUCDRAFT_51397"/>
<keyword evidence="3" id="KW-1185">Reference proteome</keyword>
<name>C1N1G8_MICPC</name>
<protein>
    <submittedName>
        <fullName evidence="2">Predicted protein</fullName>
    </submittedName>
</protein>
<dbReference type="EMBL" id="GG663744">
    <property type="protein sequence ID" value="EEH54444.1"/>
    <property type="molecule type" value="Genomic_DNA"/>
</dbReference>
<evidence type="ECO:0000313" key="3">
    <source>
        <dbReference type="Proteomes" id="UP000001876"/>
    </source>
</evidence>
<evidence type="ECO:0000256" key="1">
    <source>
        <dbReference type="SAM" id="MobiDB-lite"/>
    </source>
</evidence>